<dbReference type="InterPro" id="IPR005151">
    <property type="entry name" value="Tail-specific_protease"/>
</dbReference>
<dbReference type="Pfam" id="PF11918">
    <property type="entry name" value="Peptidase_S41_N"/>
    <property type="match status" value="1"/>
</dbReference>
<keyword evidence="4" id="KW-1185">Reference proteome</keyword>
<comment type="caution">
    <text evidence="3">The sequence shown here is derived from an EMBL/GenBank/DDBJ whole genome shotgun (WGS) entry which is preliminary data.</text>
</comment>
<sequence length="345" mass="36817">MTTFSRRVAPLILALCCNVPALAATETVAAATASTVSANAISAAERNEAIDTLVTDLTGNYVFPDVAEKMAASIRARQQRGEYDQVADGKAFAQLLEQHLREISHDKHIQIRYTPAPEAAARRGSAAPGASQASNAFGRRVNFGFEKFERLEPNIAYLELRGFVDPSGGAETVAAAMGMAANADALIIDLRRNGGGSPRMVALISSYLFDLERVHLNDLYWRDGNRTEQFWTNPDVAGQRLGSKKPVYILTSKATFSAAEEFSYNLKQLKRAVIVGEVTGGGANPGGGFKFSEHVGGFIPTGRAINPITHTNWEGTGVQPDVVVPADQALQTALSLATAAAPANQ</sequence>
<dbReference type="RefSeq" id="WP_155440115.1">
    <property type="nucleotide sequence ID" value="NZ_WNLA01000011.1"/>
</dbReference>
<organism evidence="3 4">
    <name type="scientific">Pseudoduganella ginsengisoli</name>
    <dbReference type="NCBI Taxonomy" id="1462440"/>
    <lineage>
        <taxon>Bacteria</taxon>
        <taxon>Pseudomonadati</taxon>
        <taxon>Pseudomonadota</taxon>
        <taxon>Betaproteobacteria</taxon>
        <taxon>Burkholderiales</taxon>
        <taxon>Oxalobacteraceae</taxon>
        <taxon>Telluria group</taxon>
        <taxon>Pseudoduganella</taxon>
    </lineage>
</organism>
<evidence type="ECO:0000313" key="3">
    <source>
        <dbReference type="EMBL" id="MTW03757.1"/>
    </source>
</evidence>
<dbReference type="CDD" id="cd07563">
    <property type="entry name" value="Peptidase_S41_IRBP"/>
    <property type="match status" value="1"/>
</dbReference>
<dbReference type="EMBL" id="WNLA01000011">
    <property type="protein sequence ID" value="MTW03757.1"/>
    <property type="molecule type" value="Genomic_DNA"/>
</dbReference>
<dbReference type="PANTHER" id="PTHR11261:SF3">
    <property type="entry name" value="RETINOL-BINDING PROTEIN 3"/>
    <property type="match status" value="1"/>
</dbReference>
<accession>A0A6L6Q1R9</accession>
<evidence type="ECO:0000256" key="1">
    <source>
        <dbReference type="SAM" id="SignalP"/>
    </source>
</evidence>
<dbReference type="InterPro" id="IPR029045">
    <property type="entry name" value="ClpP/crotonase-like_dom_sf"/>
</dbReference>
<feature type="chain" id="PRO_5027105470" evidence="1">
    <location>
        <begin position="24"/>
        <end position="345"/>
    </location>
</feature>
<dbReference type="PANTHER" id="PTHR11261">
    <property type="entry name" value="INTERPHOTORECEPTOR RETINOID-BINDING PROTEIN"/>
    <property type="match status" value="1"/>
</dbReference>
<dbReference type="Gene3D" id="3.90.226.10">
    <property type="entry name" value="2-enoyl-CoA Hydratase, Chain A, domain 1"/>
    <property type="match status" value="1"/>
</dbReference>
<dbReference type="GO" id="GO:0008236">
    <property type="term" value="F:serine-type peptidase activity"/>
    <property type="evidence" value="ECO:0007669"/>
    <property type="project" value="InterPro"/>
</dbReference>
<feature type="signal peptide" evidence="1">
    <location>
        <begin position="1"/>
        <end position="23"/>
    </location>
</feature>
<dbReference type="SUPFAM" id="SSF52096">
    <property type="entry name" value="ClpP/crotonase"/>
    <property type="match status" value="1"/>
</dbReference>
<evidence type="ECO:0000313" key="4">
    <source>
        <dbReference type="Proteomes" id="UP000484015"/>
    </source>
</evidence>
<feature type="domain" description="Tail specific protease" evidence="2">
    <location>
        <begin position="114"/>
        <end position="325"/>
    </location>
</feature>
<dbReference type="OrthoDB" id="9758793at2"/>
<evidence type="ECO:0000259" key="2">
    <source>
        <dbReference type="SMART" id="SM00245"/>
    </source>
</evidence>
<dbReference type="SMART" id="SM00245">
    <property type="entry name" value="TSPc"/>
    <property type="match status" value="1"/>
</dbReference>
<dbReference type="Gene3D" id="3.30.750.44">
    <property type="match status" value="1"/>
</dbReference>
<dbReference type="GO" id="GO:0006508">
    <property type="term" value="P:proteolysis"/>
    <property type="evidence" value="ECO:0007669"/>
    <property type="project" value="InterPro"/>
</dbReference>
<dbReference type="Pfam" id="PF03572">
    <property type="entry name" value="Peptidase_S41"/>
    <property type="match status" value="1"/>
</dbReference>
<proteinExistence type="predicted"/>
<name>A0A6L6Q1R9_9BURK</name>
<dbReference type="Proteomes" id="UP000484015">
    <property type="component" value="Unassembled WGS sequence"/>
</dbReference>
<gene>
    <name evidence="3" type="ORF">GM668_16870</name>
</gene>
<dbReference type="AlphaFoldDB" id="A0A6L6Q1R9"/>
<protein>
    <submittedName>
        <fullName evidence="3">Peptidase</fullName>
    </submittedName>
</protein>
<reference evidence="3 4" key="1">
    <citation type="submission" date="2019-11" db="EMBL/GenBank/DDBJ databases">
        <title>Type strains purchased from KCTC, JCM and DSMZ.</title>
        <authorList>
            <person name="Lu H."/>
        </authorList>
    </citation>
    <scope>NUCLEOTIDE SEQUENCE [LARGE SCALE GENOMIC DNA]</scope>
    <source>
        <strain evidence="3 4">KCTC 42409</strain>
    </source>
</reference>
<keyword evidence="1" id="KW-0732">Signal</keyword>